<proteinExistence type="predicted"/>
<sequence length="636" mass="70350">MPSQRRRIVFTLAAALLPLLTFAVQAESERDPRQDYSPWAGKDYPREVYWGDTHLHTSVSMDANLFGVTGLGPEDAYRFARGETVTAANGMPARLSRPLDFLVVADHAEYLGVMPLIRSGDPILMQNSTARAWQRIVAEGDPSAYGRLMLDIGNSYEDGEPLLTLPQGIPSPWEANNRAADAANQPGVFTAFVGFEWSAMPGGDNLHRIVVFGDGADHANQVTPFSAFDSDDPEDLWRWLADYEEKTGGKVLAIPHNSNLSGGRMFAETAQDGRPLDSAYARERQRWEPLMEVTQIKGDSEAHPLLSPDDAFADYGTWDQYNIAMNSPQTPAMQRYQYARPALQVGLQLEQSTGVNPYNFGMIGSTDSHTALAAVEEDNFWGKKAGDEPGPRRSQTFWGIPEANMPNTLQLASGYAAVWATENTREALFDAMQRREVYATTGPRIRLRFFGGWHFTENDLAGPNPALTGYEKGVPMGAYLPPAGDGAPRFMLHALKDPEGANLDRMQVIKGWLDESGAAQERVYNVAWSGNRDVDQQGELPPVGNTVDLDNGRYANSIGSAELSTVWQDPDFDPAQAAVYYVRVLEIPTPRWVLFDRARLGVELPPDTELVQQERAYSSPIWFRPDTRSSGASRDP</sequence>
<feature type="chain" id="PRO_5022846885" evidence="1">
    <location>
        <begin position="27"/>
        <end position="636"/>
    </location>
</feature>
<keyword evidence="3" id="KW-1185">Reference proteome</keyword>
<evidence type="ECO:0000313" key="2">
    <source>
        <dbReference type="EMBL" id="TXS91619.1"/>
    </source>
</evidence>
<accession>A0A5C8ZUX2</accession>
<dbReference type="OrthoDB" id="543560at2"/>
<dbReference type="InterPro" id="IPR022028">
    <property type="entry name" value="DUF3604"/>
</dbReference>
<dbReference type="Gene3D" id="3.20.20.140">
    <property type="entry name" value="Metal-dependent hydrolases"/>
    <property type="match status" value="1"/>
</dbReference>
<dbReference type="EMBL" id="VRYZ01000004">
    <property type="protein sequence ID" value="TXS91619.1"/>
    <property type="molecule type" value="Genomic_DNA"/>
</dbReference>
<evidence type="ECO:0000256" key="1">
    <source>
        <dbReference type="SAM" id="SignalP"/>
    </source>
</evidence>
<evidence type="ECO:0000313" key="3">
    <source>
        <dbReference type="Proteomes" id="UP000321933"/>
    </source>
</evidence>
<feature type="signal peptide" evidence="1">
    <location>
        <begin position="1"/>
        <end position="26"/>
    </location>
</feature>
<dbReference type="Pfam" id="PF12228">
    <property type="entry name" value="DUF3604"/>
    <property type="match status" value="1"/>
</dbReference>
<organism evidence="2 3">
    <name type="scientific">Parahaliea aestuarii</name>
    <dbReference type="NCBI Taxonomy" id="1852021"/>
    <lineage>
        <taxon>Bacteria</taxon>
        <taxon>Pseudomonadati</taxon>
        <taxon>Pseudomonadota</taxon>
        <taxon>Gammaproteobacteria</taxon>
        <taxon>Cellvibrionales</taxon>
        <taxon>Halieaceae</taxon>
        <taxon>Parahaliea</taxon>
    </lineage>
</organism>
<comment type="caution">
    <text evidence="2">The sequence shown here is derived from an EMBL/GenBank/DDBJ whole genome shotgun (WGS) entry which is preliminary data.</text>
</comment>
<dbReference type="AlphaFoldDB" id="A0A5C8ZUX2"/>
<name>A0A5C8ZUX2_9GAMM</name>
<dbReference type="RefSeq" id="WP_148064251.1">
    <property type="nucleotide sequence ID" value="NZ_VRYZ01000004.1"/>
</dbReference>
<gene>
    <name evidence="2" type="ORF">FVW59_10655</name>
</gene>
<keyword evidence="1" id="KW-0732">Signal</keyword>
<reference evidence="2 3" key="1">
    <citation type="submission" date="2019-08" db="EMBL/GenBank/DDBJ databases">
        <title>Parahaliea maris sp. nov., isolated from the surface seawater.</title>
        <authorList>
            <person name="Liu Y."/>
        </authorList>
    </citation>
    <scope>NUCLEOTIDE SEQUENCE [LARGE SCALE GENOMIC DNA]</scope>
    <source>
        <strain evidence="2 3">S2-26</strain>
    </source>
</reference>
<dbReference type="Proteomes" id="UP000321933">
    <property type="component" value="Unassembled WGS sequence"/>
</dbReference>
<protein>
    <submittedName>
        <fullName evidence="2">DUF3604 domain-containing protein</fullName>
    </submittedName>
</protein>